<reference evidence="2" key="1">
    <citation type="journal article" date="2019" name="Int. J. Syst. Evol. Microbiol.">
        <title>The Global Catalogue of Microorganisms (GCM) 10K type strain sequencing project: providing services to taxonomists for standard genome sequencing and annotation.</title>
        <authorList>
            <consortium name="The Broad Institute Genomics Platform"/>
            <consortium name="The Broad Institute Genome Sequencing Center for Infectious Disease"/>
            <person name="Wu L."/>
            <person name="Ma J."/>
        </authorList>
    </citation>
    <scope>NUCLEOTIDE SEQUENCE [LARGE SCALE GENOMIC DNA]</scope>
    <source>
        <strain evidence="2">CGMCC 1.12286</strain>
    </source>
</reference>
<evidence type="ECO:0000313" key="2">
    <source>
        <dbReference type="Proteomes" id="UP001597079"/>
    </source>
</evidence>
<sequence>MPNTSQWREYRPYHSPFDPCSPRLKRYVVAPNLFIEFQAEGLKQFSPHEALRRGTLWPDLYSPYPHGEREART</sequence>
<dbReference type="EMBL" id="JBHUCX010000092">
    <property type="protein sequence ID" value="MFD1677436.1"/>
    <property type="molecule type" value="Genomic_DNA"/>
</dbReference>
<dbReference type="Proteomes" id="UP001597079">
    <property type="component" value="Unassembled WGS sequence"/>
</dbReference>
<dbReference type="RefSeq" id="WP_377945330.1">
    <property type="nucleotide sequence ID" value="NZ_JBHUCX010000092.1"/>
</dbReference>
<accession>A0ABW4JNI7</accession>
<proteinExistence type="predicted"/>
<dbReference type="InterPro" id="IPR020256">
    <property type="entry name" value="Spore_coat_CotJA"/>
</dbReference>
<dbReference type="Pfam" id="PF11007">
    <property type="entry name" value="CotJA"/>
    <property type="match status" value="1"/>
</dbReference>
<gene>
    <name evidence="1" type="ORF">ACFSB2_22495</name>
</gene>
<keyword evidence="2" id="KW-1185">Reference proteome</keyword>
<organism evidence="1 2">
    <name type="scientific">Alicyclobacillus fodiniaquatilis</name>
    <dbReference type="NCBI Taxonomy" id="1661150"/>
    <lineage>
        <taxon>Bacteria</taxon>
        <taxon>Bacillati</taxon>
        <taxon>Bacillota</taxon>
        <taxon>Bacilli</taxon>
        <taxon>Bacillales</taxon>
        <taxon>Alicyclobacillaceae</taxon>
        <taxon>Alicyclobacillus</taxon>
    </lineage>
</organism>
<name>A0ABW4JNI7_9BACL</name>
<evidence type="ECO:0000313" key="1">
    <source>
        <dbReference type="EMBL" id="MFD1677436.1"/>
    </source>
</evidence>
<comment type="caution">
    <text evidence="1">The sequence shown here is derived from an EMBL/GenBank/DDBJ whole genome shotgun (WGS) entry which is preliminary data.</text>
</comment>
<protein>
    <submittedName>
        <fullName evidence="1">Spore coat associated protein CotJA</fullName>
    </submittedName>
</protein>